<dbReference type="SUPFAM" id="SSF48452">
    <property type="entry name" value="TPR-like"/>
    <property type="match status" value="1"/>
</dbReference>
<reference evidence="1 2" key="1">
    <citation type="submission" date="2018-10" db="EMBL/GenBank/DDBJ databases">
        <title>Genomic Encyclopedia of Archaeal and Bacterial Type Strains, Phase II (KMG-II): from individual species to whole genera.</title>
        <authorList>
            <person name="Goeker M."/>
        </authorList>
    </citation>
    <scope>NUCLEOTIDE SEQUENCE [LARGE SCALE GENOMIC DNA]</scope>
    <source>
        <strain evidence="1 2">NSB1</strain>
    </source>
</reference>
<name>A0A495VNV6_9BACT</name>
<evidence type="ECO:0008006" key="3">
    <source>
        <dbReference type="Google" id="ProtNLM"/>
    </source>
</evidence>
<dbReference type="EMBL" id="RBXN01000006">
    <property type="protein sequence ID" value="RKT50952.1"/>
    <property type="molecule type" value="Genomic_DNA"/>
</dbReference>
<dbReference type="AlphaFoldDB" id="A0A495VNV6"/>
<evidence type="ECO:0000313" key="1">
    <source>
        <dbReference type="EMBL" id="RKT50952.1"/>
    </source>
</evidence>
<comment type="caution">
    <text evidence="1">The sequence shown here is derived from an EMBL/GenBank/DDBJ whole genome shotgun (WGS) entry which is preliminary data.</text>
</comment>
<dbReference type="GeneID" id="92929593"/>
<sequence length="294" mass="34707">MRKIIIILFLSVVYSLQGAIINEKLYRKAETHFENREWSEALSMYNILLIENPKEVKLYVSSVVAASYKEAPQSVMHYVELSERNGVSLDSLFVGVNALTMAHRKSEIYENMLLLIKKEQPWLKKLINTYLLRFYRFRNDAPRIVEISDELLEMFPDDERLLKLKGDALLEQGEELQSFGCYKRIYQKDSTNRDALIFLGNFMYNRGIEQLKELEMHYDGLMSPTRMQYASYEWEKNRILDTDFREAASYLEKADKQYTTPYLRKTLYSIYTRLSEIGKAEMILNESKSRKKSP</sequence>
<dbReference type="InterPro" id="IPR011990">
    <property type="entry name" value="TPR-like_helical_dom_sf"/>
</dbReference>
<dbReference type="RefSeq" id="WP_022600332.1">
    <property type="nucleotide sequence ID" value="NZ_KI440782.1"/>
</dbReference>
<keyword evidence="2" id="KW-1185">Reference proteome</keyword>
<dbReference type="Proteomes" id="UP000269493">
    <property type="component" value="Unassembled WGS sequence"/>
</dbReference>
<accession>A0A495VNV6</accession>
<dbReference type="Gene3D" id="1.25.40.10">
    <property type="entry name" value="Tetratricopeptide repeat domain"/>
    <property type="match status" value="1"/>
</dbReference>
<evidence type="ECO:0000313" key="2">
    <source>
        <dbReference type="Proteomes" id="UP000269493"/>
    </source>
</evidence>
<protein>
    <recommendedName>
        <fullName evidence="3">Tetratricopeptide repeat protein</fullName>
    </recommendedName>
</protein>
<proteinExistence type="predicted"/>
<dbReference type="OrthoDB" id="1049620at2"/>
<gene>
    <name evidence="1" type="ORF">BC742_1912</name>
</gene>
<organism evidence="1 2">
    <name type="scientific">Coprobacter fastidiosus NSB1 = JCM 33896</name>
    <dbReference type="NCBI Taxonomy" id="1349822"/>
    <lineage>
        <taxon>Bacteria</taxon>
        <taxon>Pseudomonadati</taxon>
        <taxon>Bacteroidota</taxon>
        <taxon>Bacteroidia</taxon>
        <taxon>Bacteroidales</taxon>
        <taxon>Barnesiellaceae</taxon>
        <taxon>Coprobacter</taxon>
    </lineage>
</organism>